<dbReference type="GO" id="GO:0008616">
    <property type="term" value="P:tRNA queuosine(34) biosynthetic process"/>
    <property type="evidence" value="ECO:0007669"/>
    <property type="project" value="UniProtKB-KW"/>
</dbReference>
<dbReference type="SUPFAM" id="SSF52402">
    <property type="entry name" value="Adenine nucleotide alpha hydrolases-like"/>
    <property type="match status" value="1"/>
</dbReference>
<accession>A0A1G5KE29</accession>
<dbReference type="InterPro" id="IPR049676">
    <property type="entry name" value="QatC"/>
</dbReference>
<dbReference type="EMBL" id="FMVJ01000009">
    <property type="protein sequence ID" value="SCY98885.1"/>
    <property type="molecule type" value="Genomic_DNA"/>
</dbReference>
<dbReference type="NCBIfam" id="NF041925">
    <property type="entry name" value="QatC"/>
    <property type="match status" value="1"/>
</dbReference>
<sequence length="424" mass="45725">MRLVCGPETFEVPAGEESLRVILYGQPGAEDRGSAGDAARSEILRRKLMVAPRAWDLLSLALSVVAADLAGQRDRSPDGWTREFELEVAVTDPSFWNCQATAITEALAFLTTDRWQLRFHDGGMLPAPPRDPAFPEDDCVVLLSGGLDSLVGAVDLVAAGRRPLAVSQIVRGDAEKQVDFASSIGGGLTHLQLNHNAHIPGNEESSQRARSLIFLTFGVLAATALRRYHDGDVVPLYVCENGFIAINPPLTGARLGSLSTRTAHPEFLAKLQGVLDAADLRVDVKNPYQLKTKGEMLAGCADQAFLRAQAASSTSCGRFQRFNYRQCGRCVPCQVRRAAFVAWGVPDTTSYVYEPIGQDDAEHAGFDDVRSVAIAIAQVEADGFDGWIGASLSSRVVGNPGPLKTLVKRGLDELKALHRIYGVT</sequence>
<evidence type="ECO:0000313" key="2">
    <source>
        <dbReference type="EMBL" id="SCY98885.1"/>
    </source>
</evidence>
<proteinExistence type="predicted"/>
<name>A0A1G5KE29_9HYPH</name>
<dbReference type="STRING" id="549386.SAMN02927923_03257"/>
<reference evidence="2 3" key="1">
    <citation type="submission" date="2016-10" db="EMBL/GenBank/DDBJ databases">
        <authorList>
            <person name="de Groot N.N."/>
        </authorList>
    </citation>
    <scope>NUCLEOTIDE SEQUENCE [LARGE SCALE GENOMIC DNA]</scope>
    <source>
        <strain evidence="2 3">CGMCC 1.7666</strain>
    </source>
</reference>
<organism evidence="2 3">
    <name type="scientific">Microvirga guangxiensis</name>
    <dbReference type="NCBI Taxonomy" id="549386"/>
    <lineage>
        <taxon>Bacteria</taxon>
        <taxon>Pseudomonadati</taxon>
        <taxon>Pseudomonadota</taxon>
        <taxon>Alphaproteobacteria</taxon>
        <taxon>Hyphomicrobiales</taxon>
        <taxon>Methylobacteriaceae</taxon>
        <taxon>Microvirga</taxon>
    </lineage>
</organism>
<dbReference type="Proteomes" id="UP000199569">
    <property type="component" value="Unassembled WGS sequence"/>
</dbReference>
<dbReference type="AlphaFoldDB" id="A0A1G5KE29"/>
<protein>
    <submittedName>
        <fullName evidence="2">7-cyano-7-deazaguanine synthase (Queuosine biosynthesis)</fullName>
    </submittedName>
</protein>
<dbReference type="Gene3D" id="3.40.50.620">
    <property type="entry name" value="HUPs"/>
    <property type="match status" value="1"/>
</dbReference>
<dbReference type="OrthoDB" id="9789567at2"/>
<gene>
    <name evidence="2" type="ORF">SAMN02927923_03257</name>
</gene>
<dbReference type="InterPro" id="IPR014729">
    <property type="entry name" value="Rossmann-like_a/b/a_fold"/>
</dbReference>
<evidence type="ECO:0000313" key="3">
    <source>
        <dbReference type="Proteomes" id="UP000199569"/>
    </source>
</evidence>
<evidence type="ECO:0000256" key="1">
    <source>
        <dbReference type="ARBA" id="ARBA00022785"/>
    </source>
</evidence>
<dbReference type="InterPro" id="IPR018317">
    <property type="entry name" value="QueC"/>
</dbReference>
<dbReference type="Pfam" id="PF06508">
    <property type="entry name" value="QueC"/>
    <property type="match status" value="1"/>
</dbReference>
<keyword evidence="3" id="KW-1185">Reference proteome</keyword>
<keyword evidence="1" id="KW-0671">Queuosine biosynthesis</keyword>